<sequence>MLGVSRQGDCSDNSPIEISQPGQVSNEQYQGLNGFHDRCCVYGSAIAVLTEQKFPDSNNNPVNEQPESDQLRRE</sequence>
<dbReference type="EMBL" id="AAIXRY010000024">
    <property type="protein sequence ID" value="ECJ2327781.1"/>
    <property type="molecule type" value="Genomic_DNA"/>
</dbReference>
<evidence type="ECO:0000256" key="1">
    <source>
        <dbReference type="SAM" id="MobiDB-lite"/>
    </source>
</evidence>
<dbReference type="AlphaFoldDB" id="A0A5Y3V220"/>
<feature type="compositionally biased region" description="Polar residues" evidence="1">
    <location>
        <begin position="8"/>
        <end position="23"/>
    </location>
</feature>
<protein>
    <submittedName>
        <fullName evidence="2">Uncharacterized protein</fullName>
    </submittedName>
</protein>
<name>A0A5Y3V220_SALER</name>
<feature type="region of interest" description="Disordered" evidence="1">
    <location>
        <begin position="51"/>
        <end position="74"/>
    </location>
</feature>
<accession>A0A5Y3V220</accession>
<reference evidence="2" key="1">
    <citation type="submission" date="2019-07" db="EMBL/GenBank/DDBJ databases">
        <authorList>
            <person name="Ashton P.M."/>
            <person name="Dallman T."/>
            <person name="Nair S."/>
            <person name="De Pinna E."/>
            <person name="Peters T."/>
            <person name="Grant K."/>
        </authorList>
    </citation>
    <scope>NUCLEOTIDE SEQUENCE [LARGE SCALE GENOMIC DNA]</scope>
    <source>
        <strain evidence="2">598112</strain>
    </source>
</reference>
<comment type="caution">
    <text evidence="2">The sequence shown here is derived from an EMBL/GenBank/DDBJ whole genome shotgun (WGS) entry which is preliminary data.</text>
</comment>
<feature type="region of interest" description="Disordered" evidence="1">
    <location>
        <begin position="1"/>
        <end position="23"/>
    </location>
</feature>
<gene>
    <name evidence="2" type="ORF">FNJ06_19700</name>
</gene>
<feature type="compositionally biased region" description="Polar residues" evidence="1">
    <location>
        <begin position="55"/>
        <end position="65"/>
    </location>
</feature>
<organism evidence="2">
    <name type="scientific">Salmonella enterica subsp. salamae</name>
    <dbReference type="NCBI Taxonomy" id="59202"/>
    <lineage>
        <taxon>Bacteria</taxon>
        <taxon>Pseudomonadati</taxon>
        <taxon>Pseudomonadota</taxon>
        <taxon>Gammaproteobacteria</taxon>
        <taxon>Enterobacterales</taxon>
        <taxon>Enterobacteriaceae</taxon>
        <taxon>Salmonella</taxon>
    </lineage>
</organism>
<dbReference type="Proteomes" id="UP000839824">
    <property type="component" value="Unassembled WGS sequence"/>
</dbReference>
<proteinExistence type="predicted"/>
<evidence type="ECO:0000313" key="2">
    <source>
        <dbReference type="EMBL" id="ECJ2327781.1"/>
    </source>
</evidence>